<evidence type="ECO:0000313" key="3">
    <source>
        <dbReference type="Proteomes" id="UP000324222"/>
    </source>
</evidence>
<comment type="caution">
    <text evidence="2">The sequence shown here is derived from an EMBL/GenBank/DDBJ whole genome shotgun (WGS) entry which is preliminary data.</text>
</comment>
<evidence type="ECO:0000256" key="1">
    <source>
        <dbReference type="SAM" id="MobiDB-lite"/>
    </source>
</evidence>
<evidence type="ECO:0000313" key="2">
    <source>
        <dbReference type="EMBL" id="MPC29204.1"/>
    </source>
</evidence>
<feature type="region of interest" description="Disordered" evidence="1">
    <location>
        <begin position="153"/>
        <end position="186"/>
    </location>
</feature>
<sequence length="186" mass="20745">MQRQEGIRSRGEYLLVKQGREQSMFRVYDALPSGPGVTHHAQHVVLRLLSPQPTPLLHKIKRKKKEASSTSSIITTTTATTSLHVAPLTSYLHLLHVHADLLQETPLWTMTEAMTSGEQKNGKTCQCPADGCSSSIPAHNITASIPPLSTNLPHYPPLHMHQTFTSHHSHSPLSARRSYSHRKNRM</sequence>
<proteinExistence type="predicted"/>
<dbReference type="AlphaFoldDB" id="A0A5B7E8W1"/>
<dbReference type="Proteomes" id="UP000324222">
    <property type="component" value="Unassembled WGS sequence"/>
</dbReference>
<protein>
    <submittedName>
        <fullName evidence="2">Uncharacterized protein</fullName>
    </submittedName>
</protein>
<name>A0A5B7E8W1_PORTR</name>
<keyword evidence="3" id="KW-1185">Reference proteome</keyword>
<organism evidence="2 3">
    <name type="scientific">Portunus trituberculatus</name>
    <name type="common">Swimming crab</name>
    <name type="synonym">Neptunus trituberculatus</name>
    <dbReference type="NCBI Taxonomy" id="210409"/>
    <lineage>
        <taxon>Eukaryota</taxon>
        <taxon>Metazoa</taxon>
        <taxon>Ecdysozoa</taxon>
        <taxon>Arthropoda</taxon>
        <taxon>Crustacea</taxon>
        <taxon>Multicrustacea</taxon>
        <taxon>Malacostraca</taxon>
        <taxon>Eumalacostraca</taxon>
        <taxon>Eucarida</taxon>
        <taxon>Decapoda</taxon>
        <taxon>Pleocyemata</taxon>
        <taxon>Brachyura</taxon>
        <taxon>Eubrachyura</taxon>
        <taxon>Portunoidea</taxon>
        <taxon>Portunidae</taxon>
        <taxon>Portuninae</taxon>
        <taxon>Portunus</taxon>
    </lineage>
</organism>
<accession>A0A5B7E8W1</accession>
<dbReference type="EMBL" id="VSRR010002033">
    <property type="protein sequence ID" value="MPC29204.1"/>
    <property type="molecule type" value="Genomic_DNA"/>
</dbReference>
<gene>
    <name evidence="2" type="ORF">E2C01_022425</name>
</gene>
<reference evidence="2 3" key="1">
    <citation type="submission" date="2019-05" db="EMBL/GenBank/DDBJ databases">
        <title>Another draft genome of Portunus trituberculatus and its Hox gene families provides insights of decapod evolution.</title>
        <authorList>
            <person name="Jeong J.-H."/>
            <person name="Song I."/>
            <person name="Kim S."/>
            <person name="Choi T."/>
            <person name="Kim D."/>
            <person name="Ryu S."/>
            <person name="Kim W."/>
        </authorList>
    </citation>
    <scope>NUCLEOTIDE SEQUENCE [LARGE SCALE GENOMIC DNA]</scope>
    <source>
        <tissue evidence="2">Muscle</tissue>
    </source>
</reference>